<reference evidence="2" key="2">
    <citation type="submission" date="2015-06" db="UniProtKB">
        <authorList>
            <consortium name="EnsemblProtists"/>
        </authorList>
    </citation>
    <scope>IDENTIFICATION</scope>
    <source>
        <strain evidence="2">Emoy2</strain>
    </source>
</reference>
<dbReference type="AlphaFoldDB" id="M4BQT4"/>
<accession>M4BQT4</accession>
<protein>
    <submittedName>
        <fullName evidence="2">Uncharacterized protein</fullName>
    </submittedName>
</protein>
<evidence type="ECO:0000256" key="1">
    <source>
        <dbReference type="SAM" id="MobiDB-lite"/>
    </source>
</evidence>
<evidence type="ECO:0000313" key="2">
    <source>
        <dbReference type="EnsemblProtists" id="HpaP808773"/>
    </source>
</evidence>
<proteinExistence type="predicted"/>
<evidence type="ECO:0000313" key="3">
    <source>
        <dbReference type="Proteomes" id="UP000011713"/>
    </source>
</evidence>
<dbReference type="Proteomes" id="UP000011713">
    <property type="component" value="Unassembled WGS sequence"/>
</dbReference>
<dbReference type="HOGENOM" id="CLU_3018410_0_0_1"/>
<feature type="compositionally biased region" description="Basic and acidic residues" evidence="1">
    <location>
        <begin position="20"/>
        <end position="32"/>
    </location>
</feature>
<dbReference type="EnsemblProtists" id="HpaT808773">
    <property type="protein sequence ID" value="HpaP808773"/>
    <property type="gene ID" value="HpaG808773"/>
</dbReference>
<dbReference type="InParanoid" id="M4BQT4"/>
<name>M4BQT4_HYAAE</name>
<sequence>MGTCGRLQIVGQQTRPALAAKDHTEHEAEARSEWGSSTVELRGSASLARGVDLFVA</sequence>
<dbReference type="VEuPathDB" id="FungiDB:HpaG808773"/>
<feature type="region of interest" description="Disordered" evidence="1">
    <location>
        <begin position="15"/>
        <end position="36"/>
    </location>
</feature>
<organism evidence="2 3">
    <name type="scientific">Hyaloperonospora arabidopsidis (strain Emoy2)</name>
    <name type="common">Downy mildew agent</name>
    <name type="synonym">Peronospora arabidopsidis</name>
    <dbReference type="NCBI Taxonomy" id="559515"/>
    <lineage>
        <taxon>Eukaryota</taxon>
        <taxon>Sar</taxon>
        <taxon>Stramenopiles</taxon>
        <taxon>Oomycota</taxon>
        <taxon>Peronosporomycetes</taxon>
        <taxon>Peronosporales</taxon>
        <taxon>Peronosporaceae</taxon>
        <taxon>Hyaloperonospora</taxon>
    </lineage>
</organism>
<reference evidence="3" key="1">
    <citation type="journal article" date="2010" name="Science">
        <title>Signatures of adaptation to obligate biotrophy in the Hyaloperonospora arabidopsidis genome.</title>
        <authorList>
            <person name="Baxter L."/>
            <person name="Tripathy S."/>
            <person name="Ishaque N."/>
            <person name="Boot N."/>
            <person name="Cabral A."/>
            <person name="Kemen E."/>
            <person name="Thines M."/>
            <person name="Ah-Fong A."/>
            <person name="Anderson R."/>
            <person name="Badejoko W."/>
            <person name="Bittner-Eddy P."/>
            <person name="Boore J.L."/>
            <person name="Chibucos M.C."/>
            <person name="Coates M."/>
            <person name="Dehal P."/>
            <person name="Delehaunty K."/>
            <person name="Dong S."/>
            <person name="Downton P."/>
            <person name="Dumas B."/>
            <person name="Fabro G."/>
            <person name="Fronick C."/>
            <person name="Fuerstenberg S.I."/>
            <person name="Fulton L."/>
            <person name="Gaulin E."/>
            <person name="Govers F."/>
            <person name="Hughes L."/>
            <person name="Humphray S."/>
            <person name="Jiang R.H."/>
            <person name="Judelson H."/>
            <person name="Kamoun S."/>
            <person name="Kyung K."/>
            <person name="Meijer H."/>
            <person name="Minx P."/>
            <person name="Morris P."/>
            <person name="Nelson J."/>
            <person name="Phuntumart V."/>
            <person name="Qutob D."/>
            <person name="Rehmany A."/>
            <person name="Rougon-Cardoso A."/>
            <person name="Ryden P."/>
            <person name="Torto-Alalibo T."/>
            <person name="Studholme D."/>
            <person name="Wang Y."/>
            <person name="Win J."/>
            <person name="Wood J."/>
            <person name="Clifton S.W."/>
            <person name="Rogers J."/>
            <person name="Van den Ackerveken G."/>
            <person name="Jones J.D."/>
            <person name="McDowell J.M."/>
            <person name="Beynon J."/>
            <person name="Tyler B.M."/>
        </authorList>
    </citation>
    <scope>NUCLEOTIDE SEQUENCE [LARGE SCALE GENOMIC DNA]</scope>
    <source>
        <strain evidence="3">Emoy2</strain>
    </source>
</reference>
<keyword evidence="3" id="KW-1185">Reference proteome</keyword>
<dbReference type="EMBL" id="JH598593">
    <property type="status" value="NOT_ANNOTATED_CDS"/>
    <property type="molecule type" value="Genomic_DNA"/>
</dbReference>